<organism evidence="1 2">
    <name type="scientific">Steinernema carpocapsae</name>
    <name type="common">Entomopathogenic nematode</name>
    <dbReference type="NCBI Taxonomy" id="34508"/>
    <lineage>
        <taxon>Eukaryota</taxon>
        <taxon>Metazoa</taxon>
        <taxon>Ecdysozoa</taxon>
        <taxon>Nematoda</taxon>
        <taxon>Chromadorea</taxon>
        <taxon>Rhabditida</taxon>
        <taxon>Tylenchina</taxon>
        <taxon>Panagrolaimomorpha</taxon>
        <taxon>Strongyloidoidea</taxon>
        <taxon>Steinernematidae</taxon>
        <taxon>Steinernema</taxon>
    </lineage>
</organism>
<evidence type="ECO:0000313" key="1">
    <source>
        <dbReference type="EMBL" id="TKR87671.1"/>
    </source>
</evidence>
<accession>A0A4U5NWM8</accession>
<dbReference type="EMBL" id="AZBU02000003">
    <property type="protein sequence ID" value="TKR87671.1"/>
    <property type="molecule type" value="Genomic_DNA"/>
</dbReference>
<name>A0A4U5NWM8_STECR</name>
<keyword evidence="2" id="KW-1185">Reference proteome</keyword>
<evidence type="ECO:0000313" key="2">
    <source>
        <dbReference type="Proteomes" id="UP000298663"/>
    </source>
</evidence>
<sequence length="118" mass="13180">MKRLQLSVEEDIEGLELSGRPWRNDQEVDLLRSTKFFLGLLVTEPGVYQQDCFASFIRLENFLDPCLCELTGHEPALDAKQPTLSAEMSELQTRRILQDQTGAISVSGGSHLNLVNGC</sequence>
<dbReference type="Proteomes" id="UP000298663">
    <property type="component" value="Unassembled WGS sequence"/>
</dbReference>
<protein>
    <submittedName>
        <fullName evidence="1">Uncharacterized protein</fullName>
    </submittedName>
</protein>
<proteinExistence type="predicted"/>
<reference evidence="1 2" key="2">
    <citation type="journal article" date="2019" name="G3 (Bethesda)">
        <title>Hybrid Assembly of the Genome of the Entomopathogenic Nematode Steinernema carpocapsae Identifies the X-Chromosome.</title>
        <authorList>
            <person name="Serra L."/>
            <person name="Macchietto M."/>
            <person name="Macias-Munoz A."/>
            <person name="McGill C.J."/>
            <person name="Rodriguez I.M."/>
            <person name="Rodriguez B."/>
            <person name="Murad R."/>
            <person name="Mortazavi A."/>
        </authorList>
    </citation>
    <scope>NUCLEOTIDE SEQUENCE [LARGE SCALE GENOMIC DNA]</scope>
    <source>
        <strain evidence="1 2">ALL</strain>
    </source>
</reference>
<dbReference type="AlphaFoldDB" id="A0A4U5NWM8"/>
<gene>
    <name evidence="1" type="ORF">L596_012034</name>
</gene>
<reference evidence="1 2" key="1">
    <citation type="journal article" date="2015" name="Genome Biol.">
        <title>Comparative genomics of Steinernema reveals deeply conserved gene regulatory networks.</title>
        <authorList>
            <person name="Dillman A.R."/>
            <person name="Macchietto M."/>
            <person name="Porter C.F."/>
            <person name="Rogers A."/>
            <person name="Williams B."/>
            <person name="Antoshechkin I."/>
            <person name="Lee M.M."/>
            <person name="Goodwin Z."/>
            <person name="Lu X."/>
            <person name="Lewis E.E."/>
            <person name="Goodrich-Blair H."/>
            <person name="Stock S.P."/>
            <person name="Adams B.J."/>
            <person name="Sternberg P.W."/>
            <person name="Mortazavi A."/>
        </authorList>
    </citation>
    <scope>NUCLEOTIDE SEQUENCE [LARGE SCALE GENOMIC DNA]</scope>
    <source>
        <strain evidence="1 2">ALL</strain>
    </source>
</reference>
<comment type="caution">
    <text evidence="1">The sequence shown here is derived from an EMBL/GenBank/DDBJ whole genome shotgun (WGS) entry which is preliminary data.</text>
</comment>